<evidence type="ECO:0000313" key="2">
    <source>
        <dbReference type="EMBL" id="MFC3509637.1"/>
    </source>
</evidence>
<evidence type="ECO:0000313" key="3">
    <source>
        <dbReference type="Proteomes" id="UP001595764"/>
    </source>
</evidence>
<dbReference type="Gene3D" id="3.20.20.150">
    <property type="entry name" value="Divalent-metal-dependent TIM barrel enzymes"/>
    <property type="match status" value="1"/>
</dbReference>
<accession>A0ABV7Q8N4</accession>
<dbReference type="PANTHER" id="PTHR12110">
    <property type="entry name" value="HYDROXYPYRUVATE ISOMERASE"/>
    <property type="match status" value="1"/>
</dbReference>
<evidence type="ECO:0000259" key="1">
    <source>
        <dbReference type="Pfam" id="PF01261"/>
    </source>
</evidence>
<dbReference type="InterPro" id="IPR050312">
    <property type="entry name" value="IolE/XylAMocC-like"/>
</dbReference>
<organism evidence="2 3">
    <name type="scientific">Amycolatopsis halotolerans</name>
    <dbReference type="NCBI Taxonomy" id="330083"/>
    <lineage>
        <taxon>Bacteria</taxon>
        <taxon>Bacillati</taxon>
        <taxon>Actinomycetota</taxon>
        <taxon>Actinomycetes</taxon>
        <taxon>Pseudonocardiales</taxon>
        <taxon>Pseudonocardiaceae</taxon>
        <taxon>Amycolatopsis</taxon>
    </lineage>
</organism>
<keyword evidence="2" id="KW-0413">Isomerase</keyword>
<keyword evidence="3" id="KW-1185">Reference proteome</keyword>
<protein>
    <submittedName>
        <fullName evidence="2">Sugar phosphate isomerase/epimerase family protein</fullName>
    </submittedName>
</protein>
<dbReference type="SUPFAM" id="SSF51658">
    <property type="entry name" value="Xylose isomerase-like"/>
    <property type="match status" value="1"/>
</dbReference>
<comment type="caution">
    <text evidence="2">The sequence shown here is derived from an EMBL/GenBank/DDBJ whole genome shotgun (WGS) entry which is preliminary data.</text>
</comment>
<gene>
    <name evidence="2" type="ORF">ACFORO_05645</name>
</gene>
<dbReference type="GO" id="GO:0016853">
    <property type="term" value="F:isomerase activity"/>
    <property type="evidence" value="ECO:0007669"/>
    <property type="project" value="UniProtKB-KW"/>
</dbReference>
<sequence length="281" mass="30414">MKFGVATICLPTMDIPECVAQVRAAGFGGIEWRVEPRPGSIRDAKPAHPYLVDHHATLPLDVPTAEAVARDTRAAGLDVIGLAPYIEVGDTGMLQLACDLAQAAGAPQIRLQAPRISRTGKCYSDLFEHTVAFFGEIETAARAAGIRALLEIHHNTICPSASLAHRVVSRFDPAHVGVIYDLGNLVFEGYEAHEIALDLLGDYLGHVHLKNAAHFRSPGGGWQAGWTPLEDGEVDIPQVLGLIDRRGYPGWVSVEDMSLDRPPVAALRHNAAQLREWGLLH</sequence>
<proteinExistence type="predicted"/>
<feature type="domain" description="Xylose isomerase-like TIM barrel" evidence="1">
    <location>
        <begin position="20"/>
        <end position="276"/>
    </location>
</feature>
<dbReference type="InterPro" id="IPR013022">
    <property type="entry name" value="Xyl_isomerase-like_TIM-brl"/>
</dbReference>
<dbReference type="Pfam" id="PF01261">
    <property type="entry name" value="AP_endonuc_2"/>
    <property type="match status" value="1"/>
</dbReference>
<dbReference type="EMBL" id="JBHRWI010000006">
    <property type="protein sequence ID" value="MFC3509637.1"/>
    <property type="molecule type" value="Genomic_DNA"/>
</dbReference>
<dbReference type="InterPro" id="IPR036237">
    <property type="entry name" value="Xyl_isomerase-like_sf"/>
</dbReference>
<reference evidence="3" key="1">
    <citation type="journal article" date="2019" name="Int. J. Syst. Evol. Microbiol.">
        <title>The Global Catalogue of Microorganisms (GCM) 10K type strain sequencing project: providing services to taxonomists for standard genome sequencing and annotation.</title>
        <authorList>
            <consortium name="The Broad Institute Genomics Platform"/>
            <consortium name="The Broad Institute Genome Sequencing Center for Infectious Disease"/>
            <person name="Wu L."/>
            <person name="Ma J."/>
        </authorList>
    </citation>
    <scope>NUCLEOTIDE SEQUENCE [LARGE SCALE GENOMIC DNA]</scope>
    <source>
        <strain evidence="3">CGMCC 4.7682</strain>
    </source>
</reference>
<dbReference type="RefSeq" id="WP_377867656.1">
    <property type="nucleotide sequence ID" value="NZ_JBHMAY010000001.1"/>
</dbReference>
<dbReference type="PANTHER" id="PTHR12110:SF53">
    <property type="entry name" value="BLR5974 PROTEIN"/>
    <property type="match status" value="1"/>
</dbReference>
<dbReference type="Proteomes" id="UP001595764">
    <property type="component" value="Unassembled WGS sequence"/>
</dbReference>
<name>A0ABV7Q8N4_9PSEU</name>